<dbReference type="EMBL" id="JAAXPJ010000027">
    <property type="protein sequence ID" value="NKZ15756.1"/>
    <property type="molecule type" value="Genomic_DNA"/>
</dbReference>
<reference evidence="1 2" key="1">
    <citation type="submission" date="2020-04" db="EMBL/GenBank/DDBJ databases">
        <title>MicrobeNet Type strains.</title>
        <authorList>
            <person name="Nicholson A.C."/>
        </authorList>
    </citation>
    <scope>NUCLEOTIDE SEQUENCE [LARGE SCALE GENOMIC DNA]</scope>
    <source>
        <strain evidence="1 2">ATCC 700731</strain>
    </source>
</reference>
<comment type="caution">
    <text evidence="1">The sequence shown here is derived from an EMBL/GenBank/DDBJ whole genome shotgun (WGS) entry which is preliminary data.</text>
</comment>
<sequence>MTATLPVTVLNAAAAAAADHGIDRSALLTDIVCFHYGRPDLMRHLPQQLLFESRYPTTAAADDAIGPHAKVRLPLAIAALVERDHERLGMQRSTYLADIICRHMGFPNLVRELDKGFEKEVLPLAI</sequence>
<protein>
    <submittedName>
        <fullName evidence="1">Uncharacterized protein</fullName>
    </submittedName>
</protein>
<dbReference type="RefSeq" id="WP_044524910.1">
    <property type="nucleotide sequence ID" value="NZ_HG322955.1"/>
</dbReference>
<proteinExistence type="predicted"/>
<gene>
    <name evidence="1" type="ORF">HGA11_32800</name>
</gene>
<evidence type="ECO:0000313" key="1">
    <source>
        <dbReference type="EMBL" id="NKZ15756.1"/>
    </source>
</evidence>
<organism evidence="1 2">
    <name type="scientific">Mycolicibacterium septicum DSM 44393</name>
    <dbReference type="NCBI Taxonomy" id="1341646"/>
    <lineage>
        <taxon>Bacteria</taxon>
        <taxon>Bacillati</taxon>
        <taxon>Actinomycetota</taxon>
        <taxon>Actinomycetes</taxon>
        <taxon>Mycobacteriales</taxon>
        <taxon>Mycobacteriaceae</taxon>
        <taxon>Mycolicibacterium</taxon>
    </lineage>
</organism>
<dbReference type="Proteomes" id="UP000518188">
    <property type="component" value="Unassembled WGS sequence"/>
</dbReference>
<evidence type="ECO:0000313" key="2">
    <source>
        <dbReference type="Proteomes" id="UP000518188"/>
    </source>
</evidence>
<name>A0A7X6S0K4_9MYCO</name>
<dbReference type="AlphaFoldDB" id="A0A7X6S0K4"/>
<accession>A0A7X6S0K4</accession>